<accession>A0A915B6W1</accession>
<feature type="domain" description="Major facilitator superfamily (MFS) profile" evidence="7">
    <location>
        <begin position="156"/>
        <end position="602"/>
    </location>
</feature>
<evidence type="ECO:0000256" key="4">
    <source>
        <dbReference type="ARBA" id="ARBA00022989"/>
    </source>
</evidence>
<dbReference type="SUPFAM" id="SSF103473">
    <property type="entry name" value="MFS general substrate transporter"/>
    <property type="match status" value="1"/>
</dbReference>
<protein>
    <submittedName>
        <fullName evidence="9">Major facilitator superfamily (MFS) profile domain-containing protein</fullName>
    </submittedName>
</protein>
<evidence type="ECO:0000256" key="2">
    <source>
        <dbReference type="ARBA" id="ARBA00022448"/>
    </source>
</evidence>
<proteinExistence type="predicted"/>
<feature type="transmembrane region" description="Helical" evidence="6">
    <location>
        <begin position="326"/>
        <end position="349"/>
    </location>
</feature>
<dbReference type="GO" id="GO:0022857">
    <property type="term" value="F:transmembrane transporter activity"/>
    <property type="evidence" value="ECO:0007669"/>
    <property type="project" value="InterPro"/>
</dbReference>
<dbReference type="PANTHER" id="PTHR23510">
    <property type="entry name" value="INNER MEMBRANE TRANSPORT PROTEIN YAJR"/>
    <property type="match status" value="1"/>
</dbReference>
<evidence type="ECO:0000256" key="3">
    <source>
        <dbReference type="ARBA" id="ARBA00022692"/>
    </source>
</evidence>
<dbReference type="InterPro" id="IPR011701">
    <property type="entry name" value="MFS"/>
</dbReference>
<feature type="transmembrane region" description="Helical" evidence="6">
    <location>
        <begin position="554"/>
        <end position="573"/>
    </location>
</feature>
<name>A0A915B6W1_PARUN</name>
<comment type="subcellular location">
    <subcellularLocation>
        <location evidence="1">Endomembrane system</location>
        <topology evidence="1">Multi-pass membrane protein</topology>
    </subcellularLocation>
</comment>
<keyword evidence="4 6" id="KW-1133">Transmembrane helix</keyword>
<keyword evidence="5 6" id="KW-0472">Membrane</keyword>
<sequence length="627" mass="70305">IMSVQELHKNDGDMKEILLNRQSDILCNGQTEKDVGEPLLSKIITTSAQTKNRRPRKLEIVDRPIESVIGQCNPYEVSFAGVMPRTPHTPSTIFNFELAHSPGLQDSPVYVEAHPRTFSFKRITAPSTVEEISAESEVASKKQFVHCDSPTTNWKSIWIMGIILFLVKMQFAVYYSSIWPFLQEVDSSATAIFYGFMTASYSLGAALSAPIFGYFSNKMRQIKIPAIIGLFIVFLSNSCFMLIELIPKNRKYFLLIARLGHGIGIGASILLQTYSAIASSEKDKSTAAAISDGAYCLGIAFGPVFQLIFSPLGYPGIAIGPFILNMYTASAFTANAMIVLALLFIIFVFSEQYNHIVNEEKFDKNISHALPNYDRTAIALCIFIKFVQMFIYANFETIGSPYSMIVFKWTRSQTARYNSALVSATGILGFAFLAFYVWTKIGRRLDNRIGLLAGFILCLMFHICTYPWKLYDNKISYREEISNAPLGNIASESVGCPPSFKWCGSTPAINVYVYNTLYVFLFGIAFPLINVHLAALFCSIVGPRRQGTMQGVNILISSFSRAVGPLIIIQLFNGYGPKIVWLIEIAILTFILLPFFFMYKRMVPLKTVQQMTAGDKLKYKNGYIYRF</sequence>
<feature type="transmembrane region" description="Helical" evidence="6">
    <location>
        <begin position="377"/>
        <end position="395"/>
    </location>
</feature>
<dbReference type="GO" id="GO:0005765">
    <property type="term" value="C:lysosomal membrane"/>
    <property type="evidence" value="ECO:0007669"/>
    <property type="project" value="TreeGrafter"/>
</dbReference>
<dbReference type="CDD" id="cd17326">
    <property type="entry name" value="MFS_MFSD8"/>
    <property type="match status" value="1"/>
</dbReference>
<dbReference type="InterPro" id="IPR051068">
    <property type="entry name" value="MFS_Domain-Containing_Protein"/>
</dbReference>
<feature type="transmembrane region" description="Helical" evidence="6">
    <location>
        <begin position="191"/>
        <end position="215"/>
    </location>
</feature>
<dbReference type="Pfam" id="PF07690">
    <property type="entry name" value="MFS_1"/>
    <property type="match status" value="1"/>
</dbReference>
<feature type="transmembrane region" description="Helical" evidence="6">
    <location>
        <begin position="449"/>
        <end position="468"/>
    </location>
</feature>
<evidence type="ECO:0000256" key="1">
    <source>
        <dbReference type="ARBA" id="ARBA00004127"/>
    </source>
</evidence>
<keyword evidence="3 6" id="KW-0812">Transmembrane</keyword>
<dbReference type="AlphaFoldDB" id="A0A915B6W1"/>
<evidence type="ECO:0000313" key="9">
    <source>
        <dbReference type="WBParaSite" id="PgR029_g018_t01"/>
    </source>
</evidence>
<feature type="transmembrane region" description="Helical" evidence="6">
    <location>
        <begin position="227"/>
        <end position="246"/>
    </location>
</feature>
<evidence type="ECO:0000313" key="8">
    <source>
        <dbReference type="Proteomes" id="UP000887569"/>
    </source>
</evidence>
<feature type="transmembrane region" description="Helical" evidence="6">
    <location>
        <begin position="252"/>
        <end position="274"/>
    </location>
</feature>
<reference evidence="9" key="1">
    <citation type="submission" date="2022-11" db="UniProtKB">
        <authorList>
            <consortium name="WormBaseParasite"/>
        </authorList>
    </citation>
    <scope>IDENTIFICATION</scope>
</reference>
<feature type="transmembrane region" description="Helical" evidence="6">
    <location>
        <begin position="294"/>
        <end position="314"/>
    </location>
</feature>
<dbReference type="PROSITE" id="PS50850">
    <property type="entry name" value="MFS"/>
    <property type="match status" value="1"/>
</dbReference>
<feature type="transmembrane region" description="Helical" evidence="6">
    <location>
        <begin position="517"/>
        <end position="542"/>
    </location>
</feature>
<dbReference type="GO" id="GO:0012505">
    <property type="term" value="C:endomembrane system"/>
    <property type="evidence" value="ECO:0007669"/>
    <property type="project" value="UniProtKB-SubCell"/>
</dbReference>
<dbReference type="Gene3D" id="1.20.1250.20">
    <property type="entry name" value="MFS general substrate transporter like domains"/>
    <property type="match status" value="1"/>
</dbReference>
<evidence type="ECO:0000256" key="6">
    <source>
        <dbReference type="SAM" id="Phobius"/>
    </source>
</evidence>
<dbReference type="WBParaSite" id="PgR029_g018_t01">
    <property type="protein sequence ID" value="PgR029_g018_t01"/>
    <property type="gene ID" value="PgR029_g018"/>
</dbReference>
<evidence type="ECO:0000259" key="7">
    <source>
        <dbReference type="PROSITE" id="PS50850"/>
    </source>
</evidence>
<feature type="transmembrane region" description="Helical" evidence="6">
    <location>
        <begin position="157"/>
        <end position="179"/>
    </location>
</feature>
<dbReference type="InterPro" id="IPR020846">
    <property type="entry name" value="MFS_dom"/>
</dbReference>
<dbReference type="Proteomes" id="UP000887569">
    <property type="component" value="Unplaced"/>
</dbReference>
<dbReference type="InterPro" id="IPR036259">
    <property type="entry name" value="MFS_trans_sf"/>
</dbReference>
<dbReference type="PANTHER" id="PTHR23510:SF3">
    <property type="entry name" value="MAJOR FACILITATOR SUPERFAMILY DOMAIN-CONTAINING PROTEIN 8"/>
    <property type="match status" value="1"/>
</dbReference>
<organism evidence="8 9">
    <name type="scientific">Parascaris univalens</name>
    <name type="common">Nematode worm</name>
    <dbReference type="NCBI Taxonomy" id="6257"/>
    <lineage>
        <taxon>Eukaryota</taxon>
        <taxon>Metazoa</taxon>
        <taxon>Ecdysozoa</taxon>
        <taxon>Nematoda</taxon>
        <taxon>Chromadorea</taxon>
        <taxon>Rhabditida</taxon>
        <taxon>Spirurina</taxon>
        <taxon>Ascaridomorpha</taxon>
        <taxon>Ascaridoidea</taxon>
        <taxon>Ascarididae</taxon>
        <taxon>Parascaris</taxon>
    </lineage>
</organism>
<feature type="transmembrane region" description="Helical" evidence="6">
    <location>
        <begin position="579"/>
        <end position="599"/>
    </location>
</feature>
<evidence type="ECO:0000256" key="5">
    <source>
        <dbReference type="ARBA" id="ARBA00023136"/>
    </source>
</evidence>
<keyword evidence="8" id="KW-1185">Reference proteome</keyword>
<feature type="transmembrane region" description="Helical" evidence="6">
    <location>
        <begin position="415"/>
        <end position="437"/>
    </location>
</feature>
<keyword evidence="2" id="KW-0813">Transport</keyword>